<dbReference type="Pfam" id="PF10649">
    <property type="entry name" value="DUF2478"/>
    <property type="match status" value="1"/>
</dbReference>
<sequence length="183" mass="18637">MTHDPGTDQAPAPVAAVLYDPRRPVDDLLVALAGRLKARGLRLGGLVQHNGATAGPFCAAMDVEDLATGRLIAISQDRGPGARGCRLDPRGLAEAGALAGAAIAGGVDLVIFNKFGKAEAEGRGVRAEFAQALTGGIPTLTSVGEAVLPAWNDFVGGAWESLDASLEALEGWCFAQVAARAPA</sequence>
<organism evidence="1 2">
    <name type="scientific">Chelatococcus albus</name>
    <dbReference type="NCBI Taxonomy" id="3047466"/>
    <lineage>
        <taxon>Bacteria</taxon>
        <taxon>Pseudomonadati</taxon>
        <taxon>Pseudomonadota</taxon>
        <taxon>Alphaproteobacteria</taxon>
        <taxon>Hyphomicrobiales</taxon>
        <taxon>Chelatococcaceae</taxon>
        <taxon>Chelatococcus</taxon>
    </lineage>
</organism>
<dbReference type="EMBL" id="JASJEV010000011">
    <property type="protein sequence ID" value="MDJ1159605.1"/>
    <property type="molecule type" value="Genomic_DNA"/>
</dbReference>
<gene>
    <name evidence="1" type="ORF">QNA08_15375</name>
</gene>
<dbReference type="InterPro" id="IPR018912">
    <property type="entry name" value="DUF2478"/>
</dbReference>
<evidence type="ECO:0000313" key="2">
    <source>
        <dbReference type="Proteomes" id="UP001321492"/>
    </source>
</evidence>
<dbReference type="RefSeq" id="WP_283741605.1">
    <property type="nucleotide sequence ID" value="NZ_JASJEV010000011.1"/>
</dbReference>
<dbReference type="Proteomes" id="UP001321492">
    <property type="component" value="Unassembled WGS sequence"/>
</dbReference>
<protein>
    <submittedName>
        <fullName evidence="1">DUF2478 domain-containing protein</fullName>
    </submittedName>
</protein>
<reference evidence="1 2" key="1">
    <citation type="submission" date="2023-05" db="EMBL/GenBank/DDBJ databases">
        <title>Chelatococcus sp. nov., a moderately thermophilic bacterium isolated from hot spring microbial mat.</title>
        <authorList>
            <person name="Hu C.-J."/>
            <person name="Li W.-J."/>
        </authorList>
    </citation>
    <scope>NUCLEOTIDE SEQUENCE [LARGE SCALE GENOMIC DNA]</scope>
    <source>
        <strain evidence="1 2">SYSU G07232</strain>
    </source>
</reference>
<evidence type="ECO:0000313" key="1">
    <source>
        <dbReference type="EMBL" id="MDJ1159605.1"/>
    </source>
</evidence>
<proteinExistence type="predicted"/>
<accession>A0ABT7AJP9</accession>
<name>A0ABT7AJP9_9HYPH</name>
<comment type="caution">
    <text evidence="1">The sequence shown here is derived from an EMBL/GenBank/DDBJ whole genome shotgun (WGS) entry which is preliminary data.</text>
</comment>
<keyword evidence="2" id="KW-1185">Reference proteome</keyword>